<dbReference type="Proteomes" id="UP000177027">
    <property type="component" value="Unassembled WGS sequence"/>
</dbReference>
<feature type="compositionally biased region" description="Polar residues" evidence="4">
    <location>
        <begin position="1"/>
        <end position="11"/>
    </location>
</feature>
<dbReference type="EMBL" id="MFZS01000028">
    <property type="protein sequence ID" value="OGK28800.1"/>
    <property type="molecule type" value="Genomic_DNA"/>
</dbReference>
<sequence>MPSKDNANPQQGPIPVFETVPDETVPPAQTVGSAPAVIPEVLPDETEETPESLTVSDIGGNSGIYDGPPPIDDSAFDSNNKSRFIFIAVGIGIFLLVFFGILSFLLSLRGKNQPVVLEYWGLWESEKIYQGVIADYHRLNPSVTIKYIKKDPKSYREKLVTQGKEGRGPDIFRFHNTWLPSIAEIAAPIPKNIMTNDEFEKTFYKVAQEDLKIDTSYHGLPLEIDGLILVYNNNLFKKAGILSSPKTWEDLVKASNTLRVQDTSNNILTSGIALGTSNNIEHFSDIMGWMFIQNGADIRQLNAPEAVQVLIDYRRFAEPPLNFWSEKMPNNISAFVQEKVAMIIVPSWQIIEIKQSNPDIDIKTASLPVLPGGQPISIASYWVEGVSRTSKNQEEAWKFLKYLTTKEIMEKLYKTEAETRLFGEPYSRVDLQQKLIQNEYIGPVLEQAPFMKSLPVISRTYDNGLNDQIISYLNDAVEATIQGVSYEEAMGKASQGVKQVLEQFNIK</sequence>
<evidence type="ECO:0000256" key="4">
    <source>
        <dbReference type="SAM" id="MobiDB-lite"/>
    </source>
</evidence>
<dbReference type="GO" id="GO:0042956">
    <property type="term" value="P:maltodextrin transmembrane transport"/>
    <property type="evidence" value="ECO:0007669"/>
    <property type="project" value="TreeGrafter"/>
</dbReference>
<reference evidence="6 7" key="1">
    <citation type="journal article" date="2016" name="Nat. Commun.">
        <title>Thousands of microbial genomes shed light on interconnected biogeochemical processes in an aquifer system.</title>
        <authorList>
            <person name="Anantharaman K."/>
            <person name="Brown C.T."/>
            <person name="Hug L.A."/>
            <person name="Sharon I."/>
            <person name="Castelle C.J."/>
            <person name="Probst A.J."/>
            <person name="Thomas B.C."/>
            <person name="Singh A."/>
            <person name="Wilkins M.J."/>
            <person name="Karaoz U."/>
            <person name="Brodie E.L."/>
            <person name="Williams K.H."/>
            <person name="Hubbard S.S."/>
            <person name="Banfield J.F."/>
        </authorList>
    </citation>
    <scope>NUCLEOTIDE SEQUENCE [LARGE SCALE GENOMIC DNA]</scope>
</reference>
<evidence type="ECO:0000256" key="2">
    <source>
        <dbReference type="ARBA" id="ARBA00022448"/>
    </source>
</evidence>
<dbReference type="PANTHER" id="PTHR30061:SF50">
    <property type="entry name" value="MALTOSE_MALTODEXTRIN-BINDING PERIPLASMIC PROTEIN"/>
    <property type="match status" value="1"/>
</dbReference>
<keyword evidence="5" id="KW-0812">Transmembrane</keyword>
<dbReference type="SUPFAM" id="SSF53850">
    <property type="entry name" value="Periplasmic binding protein-like II"/>
    <property type="match status" value="1"/>
</dbReference>
<dbReference type="GO" id="GO:0055052">
    <property type="term" value="C:ATP-binding cassette (ABC) transporter complex, substrate-binding subunit-containing"/>
    <property type="evidence" value="ECO:0007669"/>
    <property type="project" value="TreeGrafter"/>
</dbReference>
<keyword evidence="5" id="KW-0472">Membrane</keyword>
<protein>
    <recommendedName>
        <fullName evidence="8">ABC transporter substrate-binding protein</fullName>
    </recommendedName>
</protein>
<feature type="transmembrane region" description="Helical" evidence="5">
    <location>
        <begin position="84"/>
        <end position="106"/>
    </location>
</feature>
<dbReference type="InterPro" id="IPR006059">
    <property type="entry name" value="SBP"/>
</dbReference>
<proteinExistence type="inferred from homology"/>
<dbReference type="GO" id="GO:1901982">
    <property type="term" value="F:maltose binding"/>
    <property type="evidence" value="ECO:0007669"/>
    <property type="project" value="TreeGrafter"/>
</dbReference>
<dbReference type="PANTHER" id="PTHR30061">
    <property type="entry name" value="MALTOSE-BINDING PERIPLASMIC PROTEIN"/>
    <property type="match status" value="1"/>
</dbReference>
<keyword evidence="5" id="KW-1133">Transmembrane helix</keyword>
<evidence type="ECO:0000256" key="1">
    <source>
        <dbReference type="ARBA" id="ARBA00008520"/>
    </source>
</evidence>
<comment type="caution">
    <text evidence="6">The sequence shown here is derived from an EMBL/GenBank/DDBJ whole genome shotgun (WGS) entry which is preliminary data.</text>
</comment>
<comment type="similarity">
    <text evidence="1">Belongs to the bacterial solute-binding protein 1 family.</text>
</comment>
<feature type="region of interest" description="Disordered" evidence="4">
    <location>
        <begin position="1"/>
        <end position="30"/>
    </location>
</feature>
<dbReference type="Gene3D" id="3.40.190.10">
    <property type="entry name" value="Periplasmic binding protein-like II"/>
    <property type="match status" value="1"/>
</dbReference>
<evidence type="ECO:0000256" key="3">
    <source>
        <dbReference type="ARBA" id="ARBA00022729"/>
    </source>
</evidence>
<evidence type="ECO:0008006" key="8">
    <source>
        <dbReference type="Google" id="ProtNLM"/>
    </source>
</evidence>
<dbReference type="Pfam" id="PF01547">
    <property type="entry name" value="SBP_bac_1"/>
    <property type="match status" value="1"/>
</dbReference>
<dbReference type="AlphaFoldDB" id="A0A1F7HBY7"/>
<keyword evidence="2" id="KW-0813">Transport</keyword>
<evidence type="ECO:0000256" key="5">
    <source>
        <dbReference type="SAM" id="Phobius"/>
    </source>
</evidence>
<gene>
    <name evidence="6" type="ORF">A3D06_01755</name>
</gene>
<organism evidence="6 7">
    <name type="scientific">Candidatus Roizmanbacteria bacterium RIFCSPHIGHO2_02_FULL_40_9</name>
    <dbReference type="NCBI Taxonomy" id="1802042"/>
    <lineage>
        <taxon>Bacteria</taxon>
        <taxon>Candidatus Roizmaniibacteriota</taxon>
    </lineage>
</organism>
<name>A0A1F7HBY7_9BACT</name>
<evidence type="ECO:0000313" key="7">
    <source>
        <dbReference type="Proteomes" id="UP000177027"/>
    </source>
</evidence>
<accession>A0A1F7HBY7</accession>
<keyword evidence="3" id="KW-0732">Signal</keyword>
<dbReference type="GO" id="GO:0015768">
    <property type="term" value="P:maltose transport"/>
    <property type="evidence" value="ECO:0007669"/>
    <property type="project" value="TreeGrafter"/>
</dbReference>
<evidence type="ECO:0000313" key="6">
    <source>
        <dbReference type="EMBL" id="OGK28800.1"/>
    </source>
</evidence>